<dbReference type="HOGENOM" id="CLU_034652_1_0_7"/>
<keyword evidence="7 9" id="KW-0408">Iron</keyword>
<dbReference type="GO" id="GO:0009055">
    <property type="term" value="F:electron transfer activity"/>
    <property type="evidence" value="ECO:0007669"/>
    <property type="project" value="InterPro"/>
</dbReference>
<evidence type="ECO:0000256" key="8">
    <source>
        <dbReference type="PIRSR" id="PIRSR000294-1"/>
    </source>
</evidence>
<keyword evidence="5" id="KW-0574">Periplasm</keyword>
<feature type="domain" description="Cytochrome c" evidence="10">
    <location>
        <begin position="32"/>
        <end position="161"/>
    </location>
</feature>
<sequence length="306" mass="34492">MKIFTILIFSLLPLFALEMITPIPESIPYDKEKATLGKKLYMDTNLSKDKKVSCNTCHSIDNFGVDNERFSAGISNIAEGPFNTPTNFNAIFNLSQFWRGNAKDLKEQAKGPILNPKEMGLKSGDEAVLIVKNNPSYRKDFEKIYGEITFDNIADAIAEFQKTLLTPNSPFDRFLKGDKNAISEQAKRGYNAFLSNGCIACHQGQNIGGNMYQKMGVFVPYDNETNWQGRYEITKDPHDKFVVKVPSLRNIAKTAPYFHDGSMPTLDACVQFMAYYQLGKFLEQDVVDDIVAFLNSLTGEYHDPLK</sequence>
<keyword evidence="11" id="KW-0575">Peroxidase</keyword>
<evidence type="ECO:0000259" key="10">
    <source>
        <dbReference type="PROSITE" id="PS51007"/>
    </source>
</evidence>
<organism evidence="11 12">
    <name type="scientific">Campylobacter subantarcticus LMG 24374</name>
    <dbReference type="NCBI Taxonomy" id="1388751"/>
    <lineage>
        <taxon>Bacteria</taxon>
        <taxon>Pseudomonadati</taxon>
        <taxon>Campylobacterota</taxon>
        <taxon>Epsilonproteobacteria</taxon>
        <taxon>Campylobacterales</taxon>
        <taxon>Campylobacteraceae</taxon>
        <taxon>Campylobacter</taxon>
    </lineage>
</organism>
<feature type="domain" description="Cytochrome c" evidence="10">
    <location>
        <begin position="184"/>
        <end position="298"/>
    </location>
</feature>
<gene>
    <name evidence="11" type="ORF">CSUB8521_0099</name>
</gene>
<feature type="binding site" description="covalent" evidence="8">
    <location>
        <position position="201"/>
    </location>
    <ligand>
        <name>heme c</name>
        <dbReference type="ChEBI" id="CHEBI:61717"/>
        <label>2</label>
    </ligand>
</feature>
<evidence type="ECO:0000313" key="11">
    <source>
        <dbReference type="EMBL" id="AJC90000.1"/>
    </source>
</evidence>
<protein>
    <submittedName>
        <fullName evidence="11">Cytochrome c peroxidase</fullName>
    </submittedName>
</protein>
<feature type="binding site" description="axial binding residue" evidence="9">
    <location>
        <position position="273"/>
    </location>
    <ligand>
        <name>heme c</name>
        <dbReference type="ChEBI" id="CHEBI:61717"/>
        <label>2</label>
    </ligand>
    <ligandPart>
        <name>Fe</name>
        <dbReference type="ChEBI" id="CHEBI:18248"/>
    </ligandPart>
</feature>
<dbReference type="InterPro" id="IPR051395">
    <property type="entry name" value="Cytochrome_c_Peroxidase/MauG"/>
</dbReference>
<dbReference type="GO" id="GO:0042597">
    <property type="term" value="C:periplasmic space"/>
    <property type="evidence" value="ECO:0007669"/>
    <property type="project" value="UniProtKB-SubCell"/>
</dbReference>
<comment type="subcellular location">
    <subcellularLocation>
        <location evidence="1">Periplasm</location>
    </subcellularLocation>
</comment>
<dbReference type="Gene3D" id="1.10.760.10">
    <property type="entry name" value="Cytochrome c-like domain"/>
    <property type="match status" value="2"/>
</dbReference>
<reference evidence="11 12" key="1">
    <citation type="journal article" date="2014" name="Genome Biol. Evol.">
        <title>Comparative Genomics of the Campylobacter lari Group.</title>
        <authorList>
            <person name="Miller W.G."/>
            <person name="Yee E."/>
            <person name="Chapman M.H."/>
            <person name="Smith T.P."/>
            <person name="Bono J.L."/>
            <person name="Huynh S."/>
            <person name="Parker C.T."/>
            <person name="Vandamme P."/>
            <person name="Luong K."/>
            <person name="Korlach J."/>
        </authorList>
    </citation>
    <scope>NUCLEOTIDE SEQUENCE [LARGE SCALE GENOMIC DNA]</scope>
    <source>
        <strain evidence="11 12">LMG 24374</strain>
    </source>
</reference>
<feature type="binding site" description="covalent" evidence="8">
    <location>
        <position position="57"/>
    </location>
    <ligand>
        <name>heme c</name>
        <dbReference type="ChEBI" id="CHEBI:61717"/>
        <label>1</label>
    </ligand>
</feature>
<evidence type="ECO:0000256" key="4">
    <source>
        <dbReference type="ARBA" id="ARBA00022729"/>
    </source>
</evidence>
<dbReference type="PROSITE" id="PS51007">
    <property type="entry name" value="CYTC"/>
    <property type="match status" value="2"/>
</dbReference>
<dbReference type="EMBL" id="CP007772">
    <property type="protein sequence ID" value="AJC90000.1"/>
    <property type="molecule type" value="Genomic_DNA"/>
</dbReference>
<dbReference type="InterPro" id="IPR036909">
    <property type="entry name" value="Cyt_c-like_dom_sf"/>
</dbReference>
<keyword evidence="2 8" id="KW-0349">Heme</keyword>
<dbReference type="Proteomes" id="UP000031135">
    <property type="component" value="Chromosome"/>
</dbReference>
<dbReference type="GO" id="GO:0004130">
    <property type="term" value="F:cytochrome-c peroxidase activity"/>
    <property type="evidence" value="ECO:0007669"/>
    <property type="project" value="TreeGrafter"/>
</dbReference>
<dbReference type="GO" id="GO:0020037">
    <property type="term" value="F:heme binding"/>
    <property type="evidence" value="ECO:0007669"/>
    <property type="project" value="InterPro"/>
</dbReference>
<dbReference type="PANTHER" id="PTHR30600">
    <property type="entry name" value="CYTOCHROME C PEROXIDASE-RELATED"/>
    <property type="match status" value="1"/>
</dbReference>
<evidence type="ECO:0000256" key="3">
    <source>
        <dbReference type="ARBA" id="ARBA00022723"/>
    </source>
</evidence>
<accession>A0A0A8H8P1</accession>
<comment type="cofactor">
    <cofactor evidence="8">
        <name>heme</name>
        <dbReference type="ChEBI" id="CHEBI:30413"/>
    </cofactor>
    <text evidence="8">Binds 2 heme groups.</text>
</comment>
<dbReference type="KEGG" id="csm:CSUB8521_0099"/>
<dbReference type="Pfam" id="PF03150">
    <property type="entry name" value="CCP_MauG"/>
    <property type="match status" value="1"/>
</dbReference>
<dbReference type="OrthoDB" id="9805202at2"/>
<evidence type="ECO:0000256" key="7">
    <source>
        <dbReference type="ARBA" id="ARBA00023004"/>
    </source>
</evidence>
<comment type="PTM">
    <text evidence="8">Binds 2 heme groups per subunit.</text>
</comment>
<evidence type="ECO:0000256" key="6">
    <source>
        <dbReference type="ARBA" id="ARBA00023002"/>
    </source>
</evidence>
<feature type="binding site" description="axial binding residue" evidence="9">
    <location>
        <position position="202"/>
    </location>
    <ligand>
        <name>heme c</name>
        <dbReference type="ChEBI" id="CHEBI:61717"/>
        <label>2</label>
    </ligand>
    <ligandPart>
        <name>Fe</name>
        <dbReference type="ChEBI" id="CHEBI:18248"/>
    </ligandPart>
</feature>
<dbReference type="InterPro" id="IPR026259">
    <property type="entry name" value="MauG/Cytc_peroxidase"/>
</dbReference>
<evidence type="ECO:0000313" key="12">
    <source>
        <dbReference type="Proteomes" id="UP000031135"/>
    </source>
</evidence>
<dbReference type="PIRSF" id="PIRSF000294">
    <property type="entry name" value="Cytochrome-c_peroxidase"/>
    <property type="match status" value="1"/>
</dbReference>
<dbReference type="PANTHER" id="PTHR30600:SF7">
    <property type="entry name" value="CYTOCHROME C PEROXIDASE-RELATED"/>
    <property type="match status" value="1"/>
</dbReference>
<dbReference type="SUPFAM" id="SSF46626">
    <property type="entry name" value="Cytochrome c"/>
    <property type="match status" value="2"/>
</dbReference>
<dbReference type="InterPro" id="IPR009056">
    <property type="entry name" value="Cyt_c-like_dom"/>
</dbReference>
<evidence type="ECO:0000256" key="1">
    <source>
        <dbReference type="ARBA" id="ARBA00004418"/>
    </source>
</evidence>
<feature type="binding site" description="axial binding residue" evidence="9">
    <location>
        <position position="58"/>
    </location>
    <ligand>
        <name>heme c</name>
        <dbReference type="ChEBI" id="CHEBI:61717"/>
        <label>1</label>
    </ligand>
    <ligandPart>
        <name>Fe</name>
        <dbReference type="ChEBI" id="CHEBI:18248"/>
    </ligandPart>
</feature>
<keyword evidence="6" id="KW-0560">Oxidoreductase</keyword>
<feature type="binding site" description="covalent" evidence="8">
    <location>
        <position position="54"/>
    </location>
    <ligand>
        <name>heme c</name>
        <dbReference type="ChEBI" id="CHEBI:61717"/>
        <label>1</label>
    </ligand>
</feature>
<evidence type="ECO:0000256" key="9">
    <source>
        <dbReference type="PIRSR" id="PIRSR000294-2"/>
    </source>
</evidence>
<keyword evidence="3 9" id="KW-0479">Metal-binding</keyword>
<dbReference type="AlphaFoldDB" id="A0A0A8H8P1"/>
<evidence type="ECO:0000256" key="5">
    <source>
        <dbReference type="ARBA" id="ARBA00022764"/>
    </source>
</evidence>
<keyword evidence="4" id="KW-0732">Signal</keyword>
<dbReference type="GO" id="GO:0046872">
    <property type="term" value="F:metal ion binding"/>
    <property type="evidence" value="ECO:0007669"/>
    <property type="project" value="UniProtKB-KW"/>
</dbReference>
<name>A0A0A8H8P1_9BACT</name>
<feature type="binding site" description="covalent" evidence="8">
    <location>
        <position position="198"/>
    </location>
    <ligand>
        <name>heme c</name>
        <dbReference type="ChEBI" id="CHEBI:61717"/>
        <label>2</label>
    </ligand>
</feature>
<dbReference type="InterPro" id="IPR004852">
    <property type="entry name" value="Di-haem_cyt_c_peroxidsae"/>
</dbReference>
<evidence type="ECO:0000256" key="2">
    <source>
        <dbReference type="ARBA" id="ARBA00022617"/>
    </source>
</evidence>
<proteinExistence type="predicted"/>